<protein>
    <recommendedName>
        <fullName evidence="3">CCHC-type domain-containing protein</fullName>
    </recommendedName>
</protein>
<dbReference type="AlphaFoldDB" id="A0AAW2DY09"/>
<accession>A0AAW2DY09</accession>
<dbReference type="EMBL" id="JAZDWU010000001">
    <property type="protein sequence ID" value="KAL0015049.1"/>
    <property type="molecule type" value="Genomic_DNA"/>
</dbReference>
<dbReference type="Proteomes" id="UP001459277">
    <property type="component" value="Unassembled WGS sequence"/>
</dbReference>
<organism evidence="1 2">
    <name type="scientific">Lithocarpus litseifolius</name>
    <dbReference type="NCBI Taxonomy" id="425828"/>
    <lineage>
        <taxon>Eukaryota</taxon>
        <taxon>Viridiplantae</taxon>
        <taxon>Streptophyta</taxon>
        <taxon>Embryophyta</taxon>
        <taxon>Tracheophyta</taxon>
        <taxon>Spermatophyta</taxon>
        <taxon>Magnoliopsida</taxon>
        <taxon>eudicotyledons</taxon>
        <taxon>Gunneridae</taxon>
        <taxon>Pentapetalae</taxon>
        <taxon>rosids</taxon>
        <taxon>fabids</taxon>
        <taxon>Fagales</taxon>
        <taxon>Fagaceae</taxon>
        <taxon>Lithocarpus</taxon>
    </lineage>
</organism>
<evidence type="ECO:0000313" key="2">
    <source>
        <dbReference type="Proteomes" id="UP001459277"/>
    </source>
</evidence>
<gene>
    <name evidence="1" type="ORF">SO802_002118</name>
</gene>
<reference evidence="1 2" key="1">
    <citation type="submission" date="2024-01" db="EMBL/GenBank/DDBJ databases">
        <title>A telomere-to-telomere, gap-free genome of sweet tea (Lithocarpus litseifolius).</title>
        <authorList>
            <person name="Zhou J."/>
        </authorList>
    </citation>
    <scope>NUCLEOTIDE SEQUENCE [LARGE SCALE GENOMIC DNA]</scope>
    <source>
        <strain evidence="1">Zhou-2022a</strain>
        <tissue evidence="1">Leaf</tissue>
    </source>
</reference>
<name>A0AAW2DY09_9ROSI</name>
<comment type="caution">
    <text evidence="1">The sequence shown here is derived from an EMBL/GenBank/DDBJ whole genome shotgun (WGS) entry which is preliminary data.</text>
</comment>
<evidence type="ECO:0000313" key="1">
    <source>
        <dbReference type="EMBL" id="KAL0015049.1"/>
    </source>
</evidence>
<sequence>MLTDINIIVEDTIKVELKKRKKQDRHRENDITCFKYGKKGHISKYCNFQRKINKLDISRKLKYKLISIVELTNDDETDNEIQQIDNCNITSSSTDTSSNNERVKLCNCNNPENCYCKRKLKISVLSKQEDIIMDLIDKLPDSQSRKDYLSKLKKSLTQTDRFEIDLKDYKTTYNFSEITDIFKPSKLVTVTDLQAGINEPRKELKELK</sequence>
<keyword evidence="2" id="KW-1185">Reference proteome</keyword>
<proteinExistence type="predicted"/>
<evidence type="ECO:0008006" key="3">
    <source>
        <dbReference type="Google" id="ProtNLM"/>
    </source>
</evidence>